<keyword evidence="2" id="KW-1185">Reference proteome</keyword>
<dbReference type="Gene3D" id="1.10.1220.10">
    <property type="entry name" value="Met repressor-like"/>
    <property type="match status" value="1"/>
</dbReference>
<dbReference type="RefSeq" id="WP_345509310.1">
    <property type="nucleotide sequence ID" value="NZ_BAABIW010000039.1"/>
</dbReference>
<protein>
    <recommendedName>
        <fullName evidence="3">Ribbon-helix-helix protein CopG domain-containing protein</fullName>
    </recommendedName>
</protein>
<dbReference type="EMBL" id="BAABIW010000039">
    <property type="protein sequence ID" value="GAA5036888.1"/>
    <property type="molecule type" value="Genomic_DNA"/>
</dbReference>
<evidence type="ECO:0000313" key="2">
    <source>
        <dbReference type="Proteomes" id="UP001500427"/>
    </source>
</evidence>
<comment type="caution">
    <text evidence="1">The sequence shown here is derived from an EMBL/GenBank/DDBJ whole genome shotgun (WGS) entry which is preliminary data.</text>
</comment>
<proteinExistence type="predicted"/>
<evidence type="ECO:0008006" key="3">
    <source>
        <dbReference type="Google" id="ProtNLM"/>
    </source>
</evidence>
<dbReference type="InterPro" id="IPR010985">
    <property type="entry name" value="Ribbon_hlx_hlx"/>
</dbReference>
<accession>A0ABP9JMP6</accession>
<reference evidence="2" key="1">
    <citation type="journal article" date="2019" name="Int. J. Syst. Evol. Microbiol.">
        <title>The Global Catalogue of Microorganisms (GCM) 10K type strain sequencing project: providing services to taxonomists for standard genome sequencing and annotation.</title>
        <authorList>
            <consortium name="The Broad Institute Genomics Platform"/>
            <consortium name="The Broad Institute Genome Sequencing Center for Infectious Disease"/>
            <person name="Wu L."/>
            <person name="Ma J."/>
        </authorList>
    </citation>
    <scope>NUCLEOTIDE SEQUENCE [LARGE SCALE GENOMIC DNA]</scope>
    <source>
        <strain evidence="2">JCM 17687</strain>
    </source>
</reference>
<dbReference type="Proteomes" id="UP001500427">
    <property type="component" value="Unassembled WGS sequence"/>
</dbReference>
<organism evidence="1 2">
    <name type="scientific">Terrabacter aeriphilus</name>
    <dbReference type="NCBI Taxonomy" id="515662"/>
    <lineage>
        <taxon>Bacteria</taxon>
        <taxon>Bacillati</taxon>
        <taxon>Actinomycetota</taxon>
        <taxon>Actinomycetes</taxon>
        <taxon>Micrococcales</taxon>
        <taxon>Intrasporangiaceae</taxon>
        <taxon>Terrabacter</taxon>
    </lineage>
</organism>
<dbReference type="CDD" id="cd22231">
    <property type="entry name" value="RHH_NikR_HicB-like"/>
    <property type="match status" value="1"/>
</dbReference>
<dbReference type="InterPro" id="IPR013321">
    <property type="entry name" value="Arc_rbn_hlx_hlx"/>
</dbReference>
<name>A0ABP9JMP6_9MICO</name>
<sequence>MRKIDPNSGAATVLSGRLPDPEIGWFDETSAELGYKSRSEFLREVVRIARKHQEDLQAAS</sequence>
<gene>
    <name evidence="1" type="ORF">GCM10023258_39810</name>
</gene>
<evidence type="ECO:0000313" key="1">
    <source>
        <dbReference type="EMBL" id="GAA5036888.1"/>
    </source>
</evidence>
<dbReference type="SUPFAM" id="SSF47598">
    <property type="entry name" value="Ribbon-helix-helix"/>
    <property type="match status" value="1"/>
</dbReference>